<evidence type="ECO:0000313" key="1">
    <source>
        <dbReference type="EMBL" id="SKA41233.1"/>
    </source>
</evidence>
<dbReference type="OrthoDB" id="264195at2"/>
<accession>A0A1T4TL50</accession>
<dbReference type="STRING" id="634771.SAMN04488128_105373"/>
<dbReference type="EMBL" id="FUWZ01000005">
    <property type="protein sequence ID" value="SKA41233.1"/>
    <property type="molecule type" value="Genomic_DNA"/>
</dbReference>
<reference evidence="2" key="1">
    <citation type="submission" date="2017-02" db="EMBL/GenBank/DDBJ databases">
        <authorList>
            <person name="Varghese N."/>
            <person name="Submissions S."/>
        </authorList>
    </citation>
    <scope>NUCLEOTIDE SEQUENCE [LARGE SCALE GENOMIC DNA]</scope>
    <source>
        <strain evidence="2">DSM 22224</strain>
    </source>
</reference>
<gene>
    <name evidence="1" type="ORF">SAMN04488128_105373</name>
</gene>
<proteinExistence type="predicted"/>
<keyword evidence="2" id="KW-1185">Reference proteome</keyword>
<protein>
    <submittedName>
        <fullName evidence="1">Uncharacterized protein</fullName>
    </submittedName>
</protein>
<name>A0A1T4TL50_9BACT</name>
<dbReference type="RefSeq" id="WP_143313136.1">
    <property type="nucleotide sequence ID" value="NZ_FUWZ01000005.1"/>
</dbReference>
<sequence>MNNNITFSESKYSVKFDIEHGTFLRILHTIDKYCDEDESEQQEEQDPAPADHVVMEEMKKAGEFRIPP</sequence>
<organism evidence="1 2">
    <name type="scientific">Chitinophaga eiseniae</name>
    <dbReference type="NCBI Taxonomy" id="634771"/>
    <lineage>
        <taxon>Bacteria</taxon>
        <taxon>Pseudomonadati</taxon>
        <taxon>Bacteroidota</taxon>
        <taxon>Chitinophagia</taxon>
        <taxon>Chitinophagales</taxon>
        <taxon>Chitinophagaceae</taxon>
        <taxon>Chitinophaga</taxon>
    </lineage>
</organism>
<evidence type="ECO:0000313" key="2">
    <source>
        <dbReference type="Proteomes" id="UP000190367"/>
    </source>
</evidence>
<dbReference type="AlphaFoldDB" id="A0A1T4TL50"/>
<dbReference type="Proteomes" id="UP000190367">
    <property type="component" value="Unassembled WGS sequence"/>
</dbReference>